<dbReference type="AlphaFoldDB" id="A0A1I2KW74"/>
<keyword evidence="1" id="KW-0812">Transmembrane</keyword>
<gene>
    <name evidence="2" type="ORF">SAMN04488033_10614</name>
</gene>
<name>A0A1I2KW74_9FLAO</name>
<organism evidence="2 3">
    <name type="scientific">Salegentibacter agarivorans</name>
    <dbReference type="NCBI Taxonomy" id="345907"/>
    <lineage>
        <taxon>Bacteria</taxon>
        <taxon>Pseudomonadati</taxon>
        <taxon>Bacteroidota</taxon>
        <taxon>Flavobacteriia</taxon>
        <taxon>Flavobacteriales</taxon>
        <taxon>Flavobacteriaceae</taxon>
        <taxon>Salegentibacter</taxon>
    </lineage>
</organism>
<dbReference type="EMBL" id="FOOH01000006">
    <property type="protein sequence ID" value="SFF71322.1"/>
    <property type="molecule type" value="Genomic_DNA"/>
</dbReference>
<accession>A0A1I2KW74</accession>
<feature type="transmembrane region" description="Helical" evidence="1">
    <location>
        <begin position="5"/>
        <end position="22"/>
    </location>
</feature>
<feature type="transmembrane region" description="Helical" evidence="1">
    <location>
        <begin position="28"/>
        <end position="49"/>
    </location>
</feature>
<keyword evidence="1" id="KW-1133">Transmembrane helix</keyword>
<keyword evidence="3" id="KW-1185">Reference proteome</keyword>
<evidence type="ECO:0000256" key="1">
    <source>
        <dbReference type="SAM" id="Phobius"/>
    </source>
</evidence>
<evidence type="ECO:0000313" key="3">
    <source>
        <dbReference type="Proteomes" id="UP000199116"/>
    </source>
</evidence>
<keyword evidence="1" id="KW-0472">Membrane</keyword>
<reference evidence="3" key="1">
    <citation type="submission" date="2016-10" db="EMBL/GenBank/DDBJ databases">
        <authorList>
            <person name="Varghese N."/>
            <person name="Submissions S."/>
        </authorList>
    </citation>
    <scope>NUCLEOTIDE SEQUENCE [LARGE SCALE GENOMIC DNA]</scope>
    <source>
        <strain evidence="3">DSM 23515</strain>
    </source>
</reference>
<dbReference type="Proteomes" id="UP000199116">
    <property type="component" value="Unassembled WGS sequence"/>
</dbReference>
<sequence length="51" mass="5222">MNKVRITGLGLLAIGISLISLFEGDLAGIAAGLLTGLGIGLLVTGRLRFQK</sequence>
<evidence type="ECO:0000313" key="2">
    <source>
        <dbReference type="EMBL" id="SFF71322.1"/>
    </source>
</evidence>
<proteinExistence type="predicted"/>
<protein>
    <submittedName>
        <fullName evidence="2">Uncharacterized protein</fullName>
    </submittedName>
</protein>
<dbReference type="RefSeq" id="WP_156858153.1">
    <property type="nucleotide sequence ID" value="NZ_FOOH01000006.1"/>
</dbReference>